<dbReference type="HOGENOM" id="CLU_1377967_0_0_1"/>
<keyword evidence="2" id="KW-1185">Reference proteome</keyword>
<gene>
    <name evidence="1" type="ORF">CERSUDRAFT_100260</name>
</gene>
<proteinExistence type="predicted"/>
<accession>M2QYH9</accession>
<evidence type="ECO:0000313" key="1">
    <source>
        <dbReference type="EMBL" id="EMD31591.1"/>
    </source>
</evidence>
<protein>
    <submittedName>
        <fullName evidence="1">Uncharacterized protein</fullName>
    </submittedName>
</protein>
<reference evidence="1 2" key="1">
    <citation type="journal article" date="2012" name="Proc. Natl. Acad. Sci. U.S.A.">
        <title>Comparative genomics of Ceriporiopsis subvermispora and Phanerochaete chrysosporium provide insight into selective ligninolysis.</title>
        <authorList>
            <person name="Fernandez-Fueyo E."/>
            <person name="Ruiz-Duenas F.J."/>
            <person name="Ferreira P."/>
            <person name="Floudas D."/>
            <person name="Hibbett D.S."/>
            <person name="Canessa P."/>
            <person name="Larrondo L.F."/>
            <person name="James T.Y."/>
            <person name="Seelenfreund D."/>
            <person name="Lobos S."/>
            <person name="Polanco R."/>
            <person name="Tello M."/>
            <person name="Honda Y."/>
            <person name="Watanabe T."/>
            <person name="Watanabe T."/>
            <person name="Ryu J.S."/>
            <person name="Kubicek C.P."/>
            <person name="Schmoll M."/>
            <person name="Gaskell J."/>
            <person name="Hammel K.E."/>
            <person name="St John F.J."/>
            <person name="Vanden Wymelenberg A."/>
            <person name="Sabat G."/>
            <person name="Splinter BonDurant S."/>
            <person name="Syed K."/>
            <person name="Yadav J.S."/>
            <person name="Doddapaneni H."/>
            <person name="Subramanian V."/>
            <person name="Lavin J.L."/>
            <person name="Oguiza J.A."/>
            <person name="Perez G."/>
            <person name="Pisabarro A.G."/>
            <person name="Ramirez L."/>
            <person name="Santoyo F."/>
            <person name="Master E."/>
            <person name="Coutinho P.M."/>
            <person name="Henrissat B."/>
            <person name="Lombard V."/>
            <person name="Magnuson J.K."/>
            <person name="Kuees U."/>
            <person name="Hori C."/>
            <person name="Igarashi K."/>
            <person name="Samejima M."/>
            <person name="Held B.W."/>
            <person name="Barry K.W."/>
            <person name="LaButti K.M."/>
            <person name="Lapidus A."/>
            <person name="Lindquist E.A."/>
            <person name="Lucas S.M."/>
            <person name="Riley R."/>
            <person name="Salamov A.A."/>
            <person name="Hoffmeister D."/>
            <person name="Schwenk D."/>
            <person name="Hadar Y."/>
            <person name="Yarden O."/>
            <person name="de Vries R.P."/>
            <person name="Wiebenga A."/>
            <person name="Stenlid J."/>
            <person name="Eastwood D."/>
            <person name="Grigoriev I.V."/>
            <person name="Berka R.M."/>
            <person name="Blanchette R.A."/>
            <person name="Kersten P."/>
            <person name="Martinez A.T."/>
            <person name="Vicuna R."/>
            <person name="Cullen D."/>
        </authorList>
    </citation>
    <scope>NUCLEOTIDE SEQUENCE [LARGE SCALE GENOMIC DNA]</scope>
    <source>
        <strain evidence="1 2">B</strain>
    </source>
</reference>
<organism evidence="1 2">
    <name type="scientific">Ceriporiopsis subvermispora (strain B)</name>
    <name type="common">White-rot fungus</name>
    <name type="synonym">Gelatoporia subvermispora</name>
    <dbReference type="NCBI Taxonomy" id="914234"/>
    <lineage>
        <taxon>Eukaryota</taxon>
        <taxon>Fungi</taxon>
        <taxon>Dikarya</taxon>
        <taxon>Basidiomycota</taxon>
        <taxon>Agaricomycotina</taxon>
        <taxon>Agaricomycetes</taxon>
        <taxon>Polyporales</taxon>
        <taxon>Gelatoporiaceae</taxon>
        <taxon>Gelatoporia</taxon>
    </lineage>
</organism>
<dbReference type="AlphaFoldDB" id="M2QYH9"/>
<dbReference type="Proteomes" id="UP000016930">
    <property type="component" value="Unassembled WGS sequence"/>
</dbReference>
<sequence length="198" mass="22454">MTSAEYGVVADEFGVCATKWQEMDKSAPPERAEVKHEDVIRIMDYSDRSRVRAMNKSEIYEGALANAIHSCDIAIRLAKRLPDTCHSAHVKKPLEDLIHETIRACGEVFNIPNSAYDTMAVFATDAYDFDRVDDAGLKAELTKFKDVVPQWAKKAEQRRTLQSVLLGKLYMLWYTHPETIAMTKQIADVYSFGRGDPY</sequence>
<name>M2QYH9_CERS8</name>
<dbReference type="EMBL" id="KB445817">
    <property type="protein sequence ID" value="EMD31591.1"/>
    <property type="molecule type" value="Genomic_DNA"/>
</dbReference>
<evidence type="ECO:0000313" key="2">
    <source>
        <dbReference type="Proteomes" id="UP000016930"/>
    </source>
</evidence>